<feature type="compositionally biased region" description="Gly residues" evidence="2">
    <location>
        <begin position="509"/>
        <end position="518"/>
    </location>
</feature>
<keyword evidence="1" id="KW-0175">Coiled coil</keyword>
<feature type="coiled-coil region" evidence="1">
    <location>
        <begin position="310"/>
        <end position="337"/>
    </location>
</feature>
<dbReference type="Gene3D" id="1.25.10.10">
    <property type="entry name" value="Leucine-rich Repeat Variant"/>
    <property type="match status" value="1"/>
</dbReference>
<evidence type="ECO:0000256" key="2">
    <source>
        <dbReference type="SAM" id="MobiDB-lite"/>
    </source>
</evidence>
<proteinExistence type="predicted"/>
<dbReference type="InterPro" id="IPR016024">
    <property type="entry name" value="ARM-type_fold"/>
</dbReference>
<dbReference type="VEuPathDB" id="CryptoDB:Cvel_10191"/>
<gene>
    <name evidence="3" type="ORF">Cvel_10191</name>
</gene>
<organism evidence="3">
    <name type="scientific">Chromera velia CCMP2878</name>
    <dbReference type="NCBI Taxonomy" id="1169474"/>
    <lineage>
        <taxon>Eukaryota</taxon>
        <taxon>Sar</taxon>
        <taxon>Alveolata</taxon>
        <taxon>Colpodellida</taxon>
        <taxon>Chromeraceae</taxon>
        <taxon>Chromera</taxon>
    </lineage>
</organism>
<protein>
    <submittedName>
        <fullName evidence="3">Uncharacterized protein</fullName>
    </submittedName>
</protein>
<dbReference type="PhylomeDB" id="A0A0G4I1M7"/>
<reference evidence="3" key="1">
    <citation type="submission" date="2014-11" db="EMBL/GenBank/DDBJ databases">
        <authorList>
            <person name="Otto D Thomas"/>
            <person name="Naeem Raeece"/>
        </authorList>
    </citation>
    <scope>NUCLEOTIDE SEQUENCE</scope>
</reference>
<feature type="region of interest" description="Disordered" evidence="2">
    <location>
        <begin position="454"/>
        <end position="490"/>
    </location>
</feature>
<accession>A0A0G4I1M7</accession>
<dbReference type="SUPFAM" id="SSF48371">
    <property type="entry name" value="ARM repeat"/>
    <property type="match status" value="1"/>
</dbReference>
<dbReference type="EMBL" id="CDMZ01004755">
    <property type="protein sequence ID" value="CEM50785.1"/>
    <property type="molecule type" value="Genomic_DNA"/>
</dbReference>
<evidence type="ECO:0000256" key="1">
    <source>
        <dbReference type="SAM" id="Coils"/>
    </source>
</evidence>
<name>A0A0G4I1M7_9ALVE</name>
<dbReference type="InterPro" id="IPR011989">
    <property type="entry name" value="ARM-like"/>
</dbReference>
<evidence type="ECO:0000313" key="3">
    <source>
        <dbReference type="EMBL" id="CEM50785.1"/>
    </source>
</evidence>
<dbReference type="AlphaFoldDB" id="A0A0G4I1M7"/>
<feature type="region of interest" description="Disordered" evidence="2">
    <location>
        <begin position="505"/>
        <end position="524"/>
    </location>
</feature>
<sequence length="972" mass="107880">MIDPAVLDALALRTHAEVRYACLVQLQNSDPKNVDKKPKKLYMCVGRHTLFFVNRKFDSTSDAIPPIKLAHVVKVVEDTRGTTDFMLVLGKDRPPKWAENVFVKAETREQLVDQIMVALTTDQMFRLNKPPGFPRFEGQLVSEKAHRANPLPLPFKRYTRKDYEGYWLFLKEKFKDKANALAQSNTGIYWDESRGLEARVDVSPPAPLLALSEAGKAHIRWLAMDYKSMFTHGKTKYQMIRNVQYNKKNNLTADVAQWTAWELEIVSETSDNTREFIVAILLRRSFLPPLLDCYQDIAVSFKRRLTAELVQQADHGSEKEQQKLKQLRQEMLREARLAADSVSPASANFEIYHDIVQAKLDALLFDEDGYRFLQQLTPSSSGATGGGGPIGPMYPQRAREKAKEYVKSLIALLKKEELLSSDDLVDAEELKHVSIDVEMPRPADIRMELINSSPGLEHLTGSHGHDSPGGIPDPHRLPSAASGADGLGLKEKFGADDEASRIGALGRRMGAGGGGPAAAGGREGRARNEWIMRVARYLAFSIDGGLLGASFTLATLGQALTVMKPENEQILKTELEFLLHVRPKDTNRKWVIQPIMQALRNPKFTETHNFNERVLTVFLEEKVLDKLQARNSSQVMDVMRLLLLSPSVSPSMKASVCRLALVKAQAGAAGGGGGGGGDLLSGVDGVRQGEEMNFVDLVPPLLQVVRSGASFLATYAIAALINFSALNDELKHALSAQGAAQVCVEQLQSKEEDLSYYSLVLLVNITKTASQRKLAKEAGLIKALVEILEVYSNHVEQKTKLLVQVVSLIGQMANDENCRRELIQRSTPGGSRQADVPYHLLAMLTRAPTGLTGAAFKAKLCFAFRQLCRGDYKMKAEVGKHAIPRIQEDFSTHMTTLTPEQVVQSLLLLQSLAEFRNNAVQMDDALREPLEKLLNHLKNQGGAFSSNREGIKDLVVALRAQIDRQTKEEFFL</sequence>